<feature type="chain" id="PRO_5034080273" description="Sequence orphan" evidence="2">
    <location>
        <begin position="26"/>
        <end position="434"/>
    </location>
</feature>
<keyword evidence="1" id="KW-0472">Membrane</keyword>
<dbReference type="EMBL" id="BLAL01000005">
    <property type="protein sequence ID" value="GES73046.1"/>
    <property type="molecule type" value="Genomic_DNA"/>
</dbReference>
<name>A0A8H3KRY7_9GLOM</name>
<keyword evidence="2" id="KW-0732">Signal</keyword>
<accession>A0A8H3KRY7</accession>
<feature type="transmembrane region" description="Helical" evidence="1">
    <location>
        <begin position="413"/>
        <end position="432"/>
    </location>
</feature>
<comment type="caution">
    <text evidence="3">The sequence shown here is derived from an EMBL/GenBank/DDBJ whole genome shotgun (WGS) entry which is preliminary data.</text>
</comment>
<dbReference type="OrthoDB" id="73465at2759"/>
<organism evidence="3 4">
    <name type="scientific">Rhizophagus clarus</name>
    <dbReference type="NCBI Taxonomy" id="94130"/>
    <lineage>
        <taxon>Eukaryota</taxon>
        <taxon>Fungi</taxon>
        <taxon>Fungi incertae sedis</taxon>
        <taxon>Mucoromycota</taxon>
        <taxon>Glomeromycotina</taxon>
        <taxon>Glomeromycetes</taxon>
        <taxon>Glomerales</taxon>
        <taxon>Glomeraceae</taxon>
        <taxon>Rhizophagus</taxon>
    </lineage>
</organism>
<proteinExistence type="predicted"/>
<keyword evidence="1" id="KW-0812">Transmembrane</keyword>
<evidence type="ECO:0000313" key="4">
    <source>
        <dbReference type="Proteomes" id="UP000615446"/>
    </source>
</evidence>
<evidence type="ECO:0000313" key="3">
    <source>
        <dbReference type="EMBL" id="GES73046.1"/>
    </source>
</evidence>
<sequence length="434" mass="48443">MKFISKLLLLLITVALSSLIHPVYSSICMDHDPMNLNKLLIVDCTPKQNNNNNNDNNNKESFLIKDDGLFQINFSCQLTNNEVCDKVERAFNMAGDIITYALTLNTPIIVDVKFIVMEQDELGGAAPTRYISLLDEEDQVERFYPQALVKQIQPQPPTTYTYAESDISAEFNSLVNWHFPDDHGSIGKDQYDILYTILHEFIHGLGFITSWRGLDKPEKELTPYIVTVSGEPAIDPTELPFNFHGFRETIFDKFIITVDSNGMQNRLSSFANELNQFNTSASQFTDFYNQFQNSPQYDAAKKVLAYSTTKNSLIFMPKGSDSITDDGIMLETKINPFQTGSSISHVDSLIYNVGNSDFLMRRQSVAGASLNSLVTKSHNVTGSAIGPKLLNVLSSLGYTLANNSKSSATKQSIVVIDFTLISLITLCIILITTI</sequence>
<evidence type="ECO:0008006" key="5">
    <source>
        <dbReference type="Google" id="ProtNLM"/>
    </source>
</evidence>
<dbReference type="Proteomes" id="UP000615446">
    <property type="component" value="Unassembled WGS sequence"/>
</dbReference>
<feature type="signal peptide" evidence="2">
    <location>
        <begin position="1"/>
        <end position="25"/>
    </location>
</feature>
<reference evidence="3" key="1">
    <citation type="submission" date="2019-10" db="EMBL/GenBank/DDBJ databases">
        <title>Conservation and host-specific expression of non-tandemly repeated heterogenous ribosome RNA gene in arbuscular mycorrhizal fungi.</title>
        <authorList>
            <person name="Maeda T."/>
            <person name="Kobayashi Y."/>
            <person name="Nakagawa T."/>
            <person name="Ezawa T."/>
            <person name="Yamaguchi K."/>
            <person name="Bino T."/>
            <person name="Nishimoto Y."/>
            <person name="Shigenobu S."/>
            <person name="Kawaguchi M."/>
        </authorList>
    </citation>
    <scope>NUCLEOTIDE SEQUENCE</scope>
    <source>
        <strain evidence="3">HR1</strain>
    </source>
</reference>
<protein>
    <recommendedName>
        <fullName evidence="5">Sequence orphan</fullName>
    </recommendedName>
</protein>
<evidence type="ECO:0000256" key="1">
    <source>
        <dbReference type="SAM" id="Phobius"/>
    </source>
</evidence>
<evidence type="ECO:0000256" key="2">
    <source>
        <dbReference type="SAM" id="SignalP"/>
    </source>
</evidence>
<dbReference type="AlphaFoldDB" id="A0A8H3KRY7"/>
<gene>
    <name evidence="3" type="ORF">RCL2_000058900</name>
</gene>
<keyword evidence="1" id="KW-1133">Transmembrane helix</keyword>